<keyword evidence="4" id="KW-1185">Reference proteome</keyword>
<dbReference type="EMBL" id="JAHUTI010090270">
    <property type="protein sequence ID" value="MED6261552.1"/>
    <property type="molecule type" value="Genomic_DNA"/>
</dbReference>
<sequence length="147" mass="16452">MPQLAPLDVEEQRLYSEPLPNGRAPHPISKGVPGHPTEEAHFSRLYPGSRSFESTTTSFLHPSFSALLLLVPVVAAAVGVLLWRQKHISDRGIEQSLSVQSGEAENIYENPEDIRQAPPQGSVYMDLKPRGDNDVYKELERYEQCQD</sequence>
<feature type="region of interest" description="Disordered" evidence="1">
    <location>
        <begin position="104"/>
        <end position="130"/>
    </location>
</feature>
<feature type="transmembrane region" description="Helical" evidence="2">
    <location>
        <begin position="64"/>
        <end position="83"/>
    </location>
</feature>
<reference evidence="3 4" key="1">
    <citation type="submission" date="2021-07" db="EMBL/GenBank/DDBJ databases">
        <authorList>
            <person name="Palmer J.M."/>
        </authorList>
    </citation>
    <scope>NUCLEOTIDE SEQUENCE [LARGE SCALE GENOMIC DNA]</scope>
    <source>
        <strain evidence="3 4">AT_MEX2019</strain>
        <tissue evidence="3">Muscle</tissue>
    </source>
</reference>
<dbReference type="Proteomes" id="UP001345963">
    <property type="component" value="Unassembled WGS sequence"/>
</dbReference>
<evidence type="ECO:0000313" key="3">
    <source>
        <dbReference type="EMBL" id="MED6261552.1"/>
    </source>
</evidence>
<accession>A0ABU7CF00</accession>
<proteinExistence type="predicted"/>
<evidence type="ECO:0000313" key="4">
    <source>
        <dbReference type="Proteomes" id="UP001345963"/>
    </source>
</evidence>
<comment type="caution">
    <text evidence="3">The sequence shown here is derived from an EMBL/GenBank/DDBJ whole genome shotgun (WGS) entry which is preliminary data.</text>
</comment>
<name>A0ABU7CF00_9TELE</name>
<organism evidence="3 4">
    <name type="scientific">Ataeniobius toweri</name>
    <dbReference type="NCBI Taxonomy" id="208326"/>
    <lineage>
        <taxon>Eukaryota</taxon>
        <taxon>Metazoa</taxon>
        <taxon>Chordata</taxon>
        <taxon>Craniata</taxon>
        <taxon>Vertebrata</taxon>
        <taxon>Euteleostomi</taxon>
        <taxon>Actinopterygii</taxon>
        <taxon>Neopterygii</taxon>
        <taxon>Teleostei</taxon>
        <taxon>Neoteleostei</taxon>
        <taxon>Acanthomorphata</taxon>
        <taxon>Ovalentaria</taxon>
        <taxon>Atherinomorphae</taxon>
        <taxon>Cyprinodontiformes</taxon>
        <taxon>Goodeidae</taxon>
        <taxon>Ataeniobius</taxon>
    </lineage>
</organism>
<gene>
    <name evidence="3" type="ORF">ATANTOWER_006688</name>
</gene>
<protein>
    <submittedName>
        <fullName evidence="3">Uncharacterized protein</fullName>
    </submittedName>
</protein>
<keyword evidence="2" id="KW-0472">Membrane</keyword>
<evidence type="ECO:0000256" key="2">
    <source>
        <dbReference type="SAM" id="Phobius"/>
    </source>
</evidence>
<evidence type="ECO:0000256" key="1">
    <source>
        <dbReference type="SAM" id="MobiDB-lite"/>
    </source>
</evidence>
<keyword evidence="2" id="KW-0812">Transmembrane</keyword>
<keyword evidence="2" id="KW-1133">Transmembrane helix</keyword>